<evidence type="ECO:0000313" key="2">
    <source>
        <dbReference type="EMBL" id="WMW80426.1"/>
    </source>
</evidence>
<dbReference type="Pfam" id="PF11006">
    <property type="entry name" value="DUF2845"/>
    <property type="match status" value="1"/>
</dbReference>
<name>A0ABY9RK55_9BURK</name>
<organism evidence="2 3">
    <name type="scientific">Undibacterium cyanobacteriorum</name>
    <dbReference type="NCBI Taxonomy" id="3073561"/>
    <lineage>
        <taxon>Bacteria</taxon>
        <taxon>Pseudomonadati</taxon>
        <taxon>Pseudomonadota</taxon>
        <taxon>Betaproteobacteria</taxon>
        <taxon>Burkholderiales</taxon>
        <taxon>Oxalobacteraceae</taxon>
        <taxon>Undibacterium</taxon>
    </lineage>
</organism>
<evidence type="ECO:0000256" key="1">
    <source>
        <dbReference type="SAM" id="SignalP"/>
    </source>
</evidence>
<dbReference type="EMBL" id="CP133720">
    <property type="protein sequence ID" value="WMW80426.1"/>
    <property type="molecule type" value="Genomic_DNA"/>
</dbReference>
<feature type="chain" id="PRO_5045151709" evidence="1">
    <location>
        <begin position="34"/>
        <end position="134"/>
    </location>
</feature>
<protein>
    <submittedName>
        <fullName evidence="2">DUF2845 domain-containing protein</fullName>
    </submittedName>
</protein>
<reference evidence="2" key="1">
    <citation type="submission" date="2023-09" db="EMBL/GenBank/DDBJ databases">
        <title>Undibacterium sp. 20NA77.5 isolated from freshwater.</title>
        <authorList>
            <person name="Le V."/>
            <person name="Ko S.-R."/>
            <person name="Ahn C.-Y."/>
            <person name="Oh H.-M."/>
        </authorList>
    </citation>
    <scope>NUCLEOTIDE SEQUENCE</scope>
    <source>
        <strain evidence="2">20NA77.5</strain>
    </source>
</reference>
<gene>
    <name evidence="2" type="ORF">RF679_17535</name>
</gene>
<evidence type="ECO:0000313" key="3">
    <source>
        <dbReference type="Proteomes" id="UP001181355"/>
    </source>
</evidence>
<feature type="signal peptide" evidence="1">
    <location>
        <begin position="1"/>
        <end position="33"/>
    </location>
</feature>
<dbReference type="Proteomes" id="UP001181355">
    <property type="component" value="Chromosome"/>
</dbReference>
<keyword evidence="3" id="KW-1185">Reference proteome</keyword>
<sequence>MMIMTLNKLLSTRFVVLCSAMCGLWMSASPAYAGSFRCNSYVIEVGMHKLELSQRCGAPASASSRIERRTVRVKQRPLPGVYPQNLPNQVVEVEREIETTIEEWIYNFGPNQFMQRVVIEEGRIKEISDLGYGR</sequence>
<dbReference type="InterPro" id="IPR021268">
    <property type="entry name" value="DUF2845"/>
</dbReference>
<proteinExistence type="predicted"/>
<accession>A0ABY9RK55</accession>
<keyword evidence="1" id="KW-0732">Signal</keyword>